<feature type="compositionally biased region" description="Low complexity" evidence="1">
    <location>
        <begin position="190"/>
        <end position="200"/>
    </location>
</feature>
<feature type="compositionally biased region" description="Low complexity" evidence="1">
    <location>
        <begin position="118"/>
        <end position="133"/>
    </location>
</feature>
<dbReference type="KEGG" id="ttt:THITE_154978"/>
<feature type="compositionally biased region" description="Acidic residues" evidence="1">
    <location>
        <begin position="499"/>
        <end position="509"/>
    </location>
</feature>
<dbReference type="AlphaFoldDB" id="G2QSJ2"/>
<keyword evidence="3" id="KW-1185">Reference proteome</keyword>
<feature type="compositionally biased region" description="Pro residues" evidence="1">
    <location>
        <begin position="769"/>
        <end position="797"/>
    </location>
</feature>
<feature type="compositionally biased region" description="Polar residues" evidence="1">
    <location>
        <begin position="862"/>
        <end position="871"/>
    </location>
</feature>
<feature type="region of interest" description="Disordered" evidence="1">
    <location>
        <begin position="386"/>
        <end position="415"/>
    </location>
</feature>
<feature type="compositionally biased region" description="Polar residues" evidence="1">
    <location>
        <begin position="836"/>
        <end position="850"/>
    </location>
</feature>
<dbReference type="HOGENOM" id="CLU_329597_0_0_1"/>
<evidence type="ECO:0000313" key="2">
    <source>
        <dbReference type="EMBL" id="AEO63474.1"/>
    </source>
</evidence>
<proteinExistence type="predicted"/>
<organism evidence="2 3">
    <name type="scientific">Thermothielavioides terrestris (strain ATCC 38088 / NRRL 8126)</name>
    <name type="common">Thielavia terrestris</name>
    <dbReference type="NCBI Taxonomy" id="578455"/>
    <lineage>
        <taxon>Eukaryota</taxon>
        <taxon>Fungi</taxon>
        <taxon>Dikarya</taxon>
        <taxon>Ascomycota</taxon>
        <taxon>Pezizomycotina</taxon>
        <taxon>Sordariomycetes</taxon>
        <taxon>Sordariomycetidae</taxon>
        <taxon>Sordariales</taxon>
        <taxon>Chaetomiaceae</taxon>
        <taxon>Thermothielavioides</taxon>
        <taxon>Thermothielavioides terrestris</taxon>
    </lineage>
</organism>
<protein>
    <submittedName>
        <fullName evidence="2">Uncharacterized protein</fullName>
    </submittedName>
</protein>
<dbReference type="RefSeq" id="XP_003649810.1">
    <property type="nucleotide sequence ID" value="XM_003649762.1"/>
</dbReference>
<evidence type="ECO:0000313" key="3">
    <source>
        <dbReference type="Proteomes" id="UP000008181"/>
    </source>
</evidence>
<feature type="compositionally biased region" description="Basic and acidic residues" evidence="1">
    <location>
        <begin position="454"/>
        <end position="491"/>
    </location>
</feature>
<gene>
    <name evidence="2" type="ORF">THITE_154978</name>
</gene>
<accession>G2QSJ2</accession>
<feature type="region of interest" description="Disordered" evidence="1">
    <location>
        <begin position="640"/>
        <end position="871"/>
    </location>
</feature>
<name>G2QSJ2_THETT</name>
<feature type="compositionally biased region" description="Gly residues" evidence="1">
    <location>
        <begin position="852"/>
        <end position="861"/>
    </location>
</feature>
<dbReference type="OrthoDB" id="4161595at2759"/>
<dbReference type="eggNOG" id="ENOG502SMWI">
    <property type="taxonomic scope" value="Eukaryota"/>
</dbReference>
<evidence type="ECO:0000256" key="1">
    <source>
        <dbReference type="SAM" id="MobiDB-lite"/>
    </source>
</evidence>
<dbReference type="EMBL" id="CP003009">
    <property type="protein sequence ID" value="AEO63474.1"/>
    <property type="molecule type" value="Genomic_DNA"/>
</dbReference>
<feature type="region of interest" description="Disordered" evidence="1">
    <location>
        <begin position="454"/>
        <end position="589"/>
    </location>
</feature>
<feature type="compositionally biased region" description="Acidic residues" evidence="1">
    <location>
        <begin position="394"/>
        <end position="403"/>
    </location>
</feature>
<feature type="compositionally biased region" description="Low complexity" evidence="1">
    <location>
        <begin position="732"/>
        <end position="758"/>
    </location>
</feature>
<feature type="region of interest" description="Disordered" evidence="1">
    <location>
        <begin position="1"/>
        <end position="204"/>
    </location>
</feature>
<dbReference type="Proteomes" id="UP000008181">
    <property type="component" value="Chromosome 1"/>
</dbReference>
<feature type="compositionally biased region" description="Polar residues" evidence="1">
    <location>
        <begin position="144"/>
        <end position="155"/>
    </location>
</feature>
<dbReference type="GeneID" id="11515396"/>
<dbReference type="STRING" id="578455.G2QSJ2"/>
<sequence length="871" mass="95150">MADMADPSDMGGYSARQNRNAEAAEPTDNSRGQYPRDQFPHRPAHNAEPTYPVVRPPDYNGHNFGSAHPSMQPHRQQTPRGFVHIDLTEDRAESPTDVIMARRPPAGPSALDSSQHQTDSASSRHGSTSGTTSPHDITPHPPVSTASGPVPTSSAVPYGPAPSSSAVPNGPEPSLSAVPNGPEPSLSAVPYGPTPSSSAPPSGPLRLDLVPISVGQHLHMQPQPAAALSVPTLITPTPNAAPPNLWGLDHALISSAVPRRFATLQDLAAAIDISQPRKCAYMNDCTLFQGVPVDRIPWRKSLSHFFGRNKVCTRCVPDHVWIWWCRKHYQRSRYRDAHGYACRLILSLEAQVLRIQAWSNENQRMGVPENGVVVDWTLAVRRRELKRGEREQSETPEPDDDELPGSGSHVPQWLRDMCGPRKTTAEIQEIIVLIRDDILRRNLNQVPDVEFLPRIEGERAKPPPKPKTGDAKAKREMKEAKDEKDTKETKGPLKRALTTDEEDKDEEDDSSPRKRHRFSHGESGYPVPSYRPETPALPSPYVSQPVPRPEPGRSLFTGGSNYLPPRANGPHMRSFSDDRGTRWAYQPAPPVPPAFSQGYSSYSSLQQPVNTYNSSNQGVNNRSYYAGNNTAYEQLHDPVTDDIYSAPDRPSMWQQPPGPPQHRATSYSENPYYALPQSGPPPAGTVKHRPSASAPTTLHRIPEGSSSDGLQNYRYGGPQPQATGYYGHYNTPQQQPQQQLTVGAGAPGSSGSFASAAPTFDTRYQPTYEPIPPRPMEYEPPIPPRPMEYEPPIPPRPVESYPRPAERTAPVGFPSPSLGGYGTYASGGQRGPAHGSQDQGPQGHGSQDYGTQGHGAAGPSGGYTSPSDHRR</sequence>
<reference evidence="2 3" key="1">
    <citation type="journal article" date="2011" name="Nat. Biotechnol.">
        <title>Comparative genomic analysis of the thermophilic biomass-degrading fungi Myceliophthora thermophila and Thielavia terrestris.</title>
        <authorList>
            <person name="Berka R.M."/>
            <person name="Grigoriev I.V."/>
            <person name="Otillar R."/>
            <person name="Salamov A."/>
            <person name="Grimwood J."/>
            <person name="Reid I."/>
            <person name="Ishmael N."/>
            <person name="John T."/>
            <person name="Darmond C."/>
            <person name="Moisan M.-C."/>
            <person name="Henrissat B."/>
            <person name="Coutinho P.M."/>
            <person name="Lombard V."/>
            <person name="Natvig D.O."/>
            <person name="Lindquist E."/>
            <person name="Schmutz J."/>
            <person name="Lucas S."/>
            <person name="Harris P."/>
            <person name="Powlowski J."/>
            <person name="Bellemare A."/>
            <person name="Taylor D."/>
            <person name="Butler G."/>
            <person name="de Vries R.P."/>
            <person name="Allijn I.E."/>
            <person name="van den Brink J."/>
            <person name="Ushinsky S."/>
            <person name="Storms R."/>
            <person name="Powell A.J."/>
            <person name="Paulsen I.T."/>
            <person name="Elbourne L.D.H."/>
            <person name="Baker S.E."/>
            <person name="Magnuson J."/>
            <person name="LaBoissiere S."/>
            <person name="Clutterbuck A.J."/>
            <person name="Martinez D."/>
            <person name="Wogulis M."/>
            <person name="de Leon A.L."/>
            <person name="Rey M.W."/>
            <person name="Tsang A."/>
        </authorList>
    </citation>
    <scope>NUCLEOTIDE SEQUENCE [LARGE SCALE GENOMIC DNA]</scope>
    <source>
        <strain evidence="3">ATCC 38088 / NRRL 8126</strain>
    </source>
</reference>